<dbReference type="Proteomes" id="UP000688137">
    <property type="component" value="Unassembled WGS sequence"/>
</dbReference>
<gene>
    <name evidence="1" type="ORF">PPRIM_AZ9-3.1.T0320013</name>
</gene>
<sequence>MVNTNKIEKDKQIVSKPLKSSVILKEQVKQQISQNEMCKELKFNSKNSLIFTGNETKIKIHVFHEGFLYKICEFYHSNNILTYLNCKKDTILISACDQMIQMRALFDINNKKFQRTISIQLFCSQSKKQFISSRSLKSYLFFLG</sequence>
<evidence type="ECO:0000313" key="2">
    <source>
        <dbReference type="Proteomes" id="UP000688137"/>
    </source>
</evidence>
<proteinExistence type="predicted"/>
<protein>
    <submittedName>
        <fullName evidence="1">Uncharacterized protein</fullName>
    </submittedName>
</protein>
<comment type="caution">
    <text evidence="1">The sequence shown here is derived from an EMBL/GenBank/DDBJ whole genome shotgun (WGS) entry which is preliminary data.</text>
</comment>
<name>A0A8S1LFA8_PARPR</name>
<accession>A0A8S1LFA8</accession>
<keyword evidence="2" id="KW-1185">Reference proteome</keyword>
<dbReference type="EMBL" id="CAJJDM010000031">
    <property type="protein sequence ID" value="CAD8061554.1"/>
    <property type="molecule type" value="Genomic_DNA"/>
</dbReference>
<organism evidence="1 2">
    <name type="scientific">Paramecium primaurelia</name>
    <dbReference type="NCBI Taxonomy" id="5886"/>
    <lineage>
        <taxon>Eukaryota</taxon>
        <taxon>Sar</taxon>
        <taxon>Alveolata</taxon>
        <taxon>Ciliophora</taxon>
        <taxon>Intramacronucleata</taxon>
        <taxon>Oligohymenophorea</taxon>
        <taxon>Peniculida</taxon>
        <taxon>Parameciidae</taxon>
        <taxon>Paramecium</taxon>
    </lineage>
</organism>
<evidence type="ECO:0000313" key="1">
    <source>
        <dbReference type="EMBL" id="CAD8061554.1"/>
    </source>
</evidence>
<dbReference type="AlphaFoldDB" id="A0A8S1LFA8"/>
<reference evidence="1" key="1">
    <citation type="submission" date="2021-01" db="EMBL/GenBank/DDBJ databases">
        <authorList>
            <consortium name="Genoscope - CEA"/>
            <person name="William W."/>
        </authorList>
    </citation>
    <scope>NUCLEOTIDE SEQUENCE</scope>
</reference>